<keyword evidence="3" id="KW-1185">Reference proteome</keyword>
<dbReference type="Proteomes" id="UP001189122">
    <property type="component" value="Unassembled WGS sequence"/>
</dbReference>
<feature type="region of interest" description="Disordered" evidence="1">
    <location>
        <begin position="40"/>
        <end position="74"/>
    </location>
</feature>
<dbReference type="EMBL" id="CACRZD030000355">
    <property type="protein sequence ID" value="CAA6675550.1"/>
    <property type="molecule type" value="Genomic_DNA"/>
</dbReference>
<evidence type="ECO:0000256" key="1">
    <source>
        <dbReference type="SAM" id="MobiDB-lite"/>
    </source>
</evidence>
<proteinExistence type="predicted"/>
<accession>A0ABN7EDX3</accession>
<evidence type="ECO:0000313" key="3">
    <source>
        <dbReference type="Proteomes" id="UP001189122"/>
    </source>
</evidence>
<comment type="caution">
    <text evidence="2">The sequence shown here is derived from an EMBL/GenBank/DDBJ whole genome shotgun (WGS) entry which is preliminary data.</text>
</comment>
<feature type="compositionally biased region" description="Low complexity" evidence="1">
    <location>
        <begin position="45"/>
        <end position="54"/>
    </location>
</feature>
<evidence type="ECO:0000313" key="2">
    <source>
        <dbReference type="EMBL" id="CAA6675550.1"/>
    </source>
</evidence>
<organism evidence="2 3">
    <name type="scientific">Spirodela intermedia</name>
    <name type="common">Intermediate duckweed</name>
    <dbReference type="NCBI Taxonomy" id="51605"/>
    <lineage>
        <taxon>Eukaryota</taxon>
        <taxon>Viridiplantae</taxon>
        <taxon>Streptophyta</taxon>
        <taxon>Embryophyta</taxon>
        <taxon>Tracheophyta</taxon>
        <taxon>Spermatophyta</taxon>
        <taxon>Magnoliopsida</taxon>
        <taxon>Liliopsida</taxon>
        <taxon>Araceae</taxon>
        <taxon>Lemnoideae</taxon>
        <taxon>Spirodela</taxon>
    </lineage>
</organism>
<name>A0ABN7EDX3_SPIIN</name>
<gene>
    <name evidence="2" type="ORF">SI7747_UN021892</name>
</gene>
<sequence length="191" mass="20840">MNPENTHPRRFPSEPVVVETPTGCLVPVASPALDAAVSLSAVDGRSPSHSSAVPARRRRRKRDDRSSASIHPSGSSMDMICRFQRIISIVEATVLDAVQRLILTVGKLRLHEQKRLRLSGCRFLGESPTPEISAASDQVPSAPLLQEMIGSLEQMRLSGPMENSEDYSDVLDKLNGLLRTEEDGRSGKSDV</sequence>
<reference evidence="3" key="1">
    <citation type="journal article" date="2020" name="Sci. Rep.">
        <title>Chromosome-scale genome assembly for the duckweed Spirodela intermedia, integrating cytogenetic maps, PacBio and Oxford Nanopore libraries.</title>
        <authorList>
            <person name="Hoang P.T.N."/>
            <person name="Fiebig A."/>
            <person name="Novak P."/>
            <person name="Macas J."/>
            <person name="Cao H.X."/>
            <person name="Stepanenko A."/>
            <person name="Chen G."/>
            <person name="Borisjuk N."/>
            <person name="Scholz U."/>
            <person name="Schubert I."/>
        </authorList>
    </citation>
    <scope>NUCLEOTIDE SEQUENCE [LARGE SCALE GENOMIC DNA]</scope>
</reference>
<protein>
    <submittedName>
        <fullName evidence="2">Uncharacterized protein</fullName>
    </submittedName>
</protein>